<evidence type="ECO:0000313" key="1">
    <source>
        <dbReference type="EMBL" id="KAH9414660.1"/>
    </source>
</evidence>
<protein>
    <submittedName>
        <fullName evidence="1">Uncharacterized protein</fullName>
    </submittedName>
</protein>
<sequence length="78" mass="8888">MDRIGLRCRISENKFSSKINQSDTRVSHNRMLSNNFPAKILLFNVDGPDHCSYSCLRTLLIIISLTLSSNGQHFCFVL</sequence>
<reference evidence="1 2" key="2">
    <citation type="journal article" date="2022" name="Mol. Biol. Evol.">
        <title>Comparative Genomics Reveals Insights into the Divergent Evolution of Astigmatic Mites and Household Pest Adaptations.</title>
        <authorList>
            <person name="Xiong Q."/>
            <person name="Wan A.T."/>
            <person name="Liu X."/>
            <person name="Fung C.S."/>
            <person name="Xiao X."/>
            <person name="Malainual N."/>
            <person name="Hou J."/>
            <person name="Wang L."/>
            <person name="Wang M."/>
            <person name="Yang K.Y."/>
            <person name="Cui Y."/>
            <person name="Leung E.L."/>
            <person name="Nong W."/>
            <person name="Shin S.K."/>
            <person name="Au S.W."/>
            <person name="Jeong K.Y."/>
            <person name="Chew F.T."/>
            <person name="Hui J.H."/>
            <person name="Leung T.F."/>
            <person name="Tungtrongchitr A."/>
            <person name="Zhong N."/>
            <person name="Liu Z."/>
            <person name="Tsui S.K."/>
        </authorList>
    </citation>
    <scope>NUCLEOTIDE SEQUENCE [LARGE SCALE GENOMIC DNA]</scope>
    <source>
        <strain evidence="1">Derp</strain>
    </source>
</reference>
<organism evidence="1 2">
    <name type="scientific">Dermatophagoides pteronyssinus</name>
    <name type="common">European house dust mite</name>
    <dbReference type="NCBI Taxonomy" id="6956"/>
    <lineage>
        <taxon>Eukaryota</taxon>
        <taxon>Metazoa</taxon>
        <taxon>Ecdysozoa</taxon>
        <taxon>Arthropoda</taxon>
        <taxon>Chelicerata</taxon>
        <taxon>Arachnida</taxon>
        <taxon>Acari</taxon>
        <taxon>Acariformes</taxon>
        <taxon>Sarcoptiformes</taxon>
        <taxon>Astigmata</taxon>
        <taxon>Psoroptidia</taxon>
        <taxon>Analgoidea</taxon>
        <taxon>Pyroglyphidae</taxon>
        <taxon>Dermatophagoidinae</taxon>
        <taxon>Dermatophagoides</taxon>
    </lineage>
</organism>
<keyword evidence="2" id="KW-1185">Reference proteome</keyword>
<dbReference type="Proteomes" id="UP000887458">
    <property type="component" value="Unassembled WGS sequence"/>
</dbReference>
<accession>A0ABQ8IX57</accession>
<reference evidence="1 2" key="1">
    <citation type="journal article" date="2018" name="J. Allergy Clin. Immunol.">
        <title>High-quality assembly of Dermatophagoides pteronyssinus genome and transcriptome reveals a wide range of novel allergens.</title>
        <authorList>
            <person name="Liu X.Y."/>
            <person name="Yang K.Y."/>
            <person name="Wang M.Q."/>
            <person name="Kwok J.S."/>
            <person name="Zeng X."/>
            <person name="Yang Z."/>
            <person name="Xiao X.J."/>
            <person name="Lau C.P."/>
            <person name="Li Y."/>
            <person name="Huang Z.M."/>
            <person name="Ba J.G."/>
            <person name="Yim A.K."/>
            <person name="Ouyang C.Y."/>
            <person name="Ngai S.M."/>
            <person name="Chan T.F."/>
            <person name="Leung E.L."/>
            <person name="Liu L."/>
            <person name="Liu Z.G."/>
            <person name="Tsui S.K."/>
        </authorList>
    </citation>
    <scope>NUCLEOTIDE SEQUENCE [LARGE SCALE GENOMIC DNA]</scope>
    <source>
        <strain evidence="1">Derp</strain>
    </source>
</reference>
<evidence type="ECO:0000313" key="2">
    <source>
        <dbReference type="Proteomes" id="UP000887458"/>
    </source>
</evidence>
<name>A0ABQ8IX57_DERPT</name>
<proteinExistence type="predicted"/>
<dbReference type="EMBL" id="NJHN03000106">
    <property type="protein sequence ID" value="KAH9414660.1"/>
    <property type="molecule type" value="Genomic_DNA"/>
</dbReference>
<comment type="caution">
    <text evidence="1">The sequence shown here is derived from an EMBL/GenBank/DDBJ whole genome shotgun (WGS) entry which is preliminary data.</text>
</comment>
<gene>
    <name evidence="1" type="ORF">DERP_014167</name>
</gene>